<feature type="compositionally biased region" description="Basic and acidic residues" evidence="1">
    <location>
        <begin position="98"/>
        <end position="107"/>
    </location>
</feature>
<feature type="region of interest" description="Disordered" evidence="1">
    <location>
        <begin position="87"/>
        <end position="107"/>
    </location>
</feature>
<dbReference type="RefSeq" id="WP_192768574.1">
    <property type="nucleotide sequence ID" value="NZ_JADBEB010000001.1"/>
</dbReference>
<protein>
    <submittedName>
        <fullName evidence="2">Uncharacterized protein</fullName>
    </submittedName>
</protein>
<dbReference type="AlphaFoldDB" id="A0A927M8I6"/>
<evidence type="ECO:0000313" key="2">
    <source>
        <dbReference type="EMBL" id="MBE1489027.1"/>
    </source>
</evidence>
<keyword evidence="3" id="KW-1185">Reference proteome</keyword>
<proteinExistence type="predicted"/>
<sequence>MHDSVYEIAGDDPRIAKLLRASLTKLADGPSGPLREMAENVLSGQQDLRVAATSDAYGSELGDAFGRFWSHYETLDETQRQELVEQTEGQLDDLLAEPSDRSHGTDR</sequence>
<gene>
    <name evidence="2" type="ORF">H4W31_004665</name>
</gene>
<evidence type="ECO:0000256" key="1">
    <source>
        <dbReference type="SAM" id="MobiDB-lite"/>
    </source>
</evidence>
<accession>A0A927M8I6</accession>
<name>A0A927M8I6_9ACTN</name>
<comment type="caution">
    <text evidence="2">The sequence shown here is derived from an EMBL/GenBank/DDBJ whole genome shotgun (WGS) entry which is preliminary data.</text>
</comment>
<organism evidence="2 3">
    <name type="scientific">Plantactinospora soyae</name>
    <dbReference type="NCBI Taxonomy" id="1544732"/>
    <lineage>
        <taxon>Bacteria</taxon>
        <taxon>Bacillati</taxon>
        <taxon>Actinomycetota</taxon>
        <taxon>Actinomycetes</taxon>
        <taxon>Micromonosporales</taxon>
        <taxon>Micromonosporaceae</taxon>
        <taxon>Plantactinospora</taxon>
    </lineage>
</organism>
<reference evidence="2" key="1">
    <citation type="submission" date="2020-10" db="EMBL/GenBank/DDBJ databases">
        <title>Sequencing the genomes of 1000 actinobacteria strains.</title>
        <authorList>
            <person name="Klenk H.-P."/>
        </authorList>
    </citation>
    <scope>NUCLEOTIDE SEQUENCE</scope>
    <source>
        <strain evidence="2">DSM 46832</strain>
    </source>
</reference>
<dbReference type="EMBL" id="JADBEB010000001">
    <property type="protein sequence ID" value="MBE1489027.1"/>
    <property type="molecule type" value="Genomic_DNA"/>
</dbReference>
<evidence type="ECO:0000313" key="3">
    <source>
        <dbReference type="Proteomes" id="UP000649753"/>
    </source>
</evidence>
<dbReference type="Proteomes" id="UP000649753">
    <property type="component" value="Unassembled WGS sequence"/>
</dbReference>